<dbReference type="GO" id="GO:0043041">
    <property type="term" value="P:amino acid activation for nonribosomal peptide biosynthetic process"/>
    <property type="evidence" value="ECO:0007669"/>
    <property type="project" value="TreeGrafter"/>
</dbReference>
<dbReference type="RefSeq" id="WP_043908443.1">
    <property type="nucleotide sequence ID" value="NZ_BMRI01000027.1"/>
</dbReference>
<evidence type="ECO:0000313" key="4">
    <source>
        <dbReference type="EMBL" id="KIQ66879.1"/>
    </source>
</evidence>
<sequence length="91" mass="10020">MGTHDDGTWVEQFTQLWLEVLGVDSVTEHDDFFEIGGHSLAALRLASLIQRELEIAVDLQQVLANPRYGDLLAVAARAPRGPEAVSRVVTH</sequence>
<dbReference type="Pfam" id="PF00550">
    <property type="entry name" value="PP-binding"/>
    <property type="match status" value="1"/>
</dbReference>
<evidence type="ECO:0000313" key="5">
    <source>
        <dbReference type="Proteomes" id="UP000032066"/>
    </source>
</evidence>
<dbReference type="GO" id="GO:0031177">
    <property type="term" value="F:phosphopantetheine binding"/>
    <property type="evidence" value="ECO:0007669"/>
    <property type="project" value="TreeGrafter"/>
</dbReference>
<dbReference type="PROSITE" id="PS50075">
    <property type="entry name" value="CARRIER"/>
    <property type="match status" value="1"/>
</dbReference>
<dbReference type="InterPro" id="IPR006162">
    <property type="entry name" value="Ppantetheine_attach_site"/>
</dbReference>
<keyword evidence="2" id="KW-0597">Phosphoprotein</keyword>
<dbReference type="OrthoDB" id="3873647at2"/>
<keyword evidence="5" id="KW-1185">Reference proteome</keyword>
<comment type="caution">
    <text evidence="4">The sequence shown here is derived from an EMBL/GenBank/DDBJ whole genome shotgun (WGS) entry which is preliminary data.</text>
</comment>
<evidence type="ECO:0000256" key="1">
    <source>
        <dbReference type="ARBA" id="ARBA00022450"/>
    </source>
</evidence>
<dbReference type="GO" id="GO:0044550">
    <property type="term" value="P:secondary metabolite biosynthetic process"/>
    <property type="evidence" value="ECO:0007669"/>
    <property type="project" value="TreeGrafter"/>
</dbReference>
<accession>A0A0D0PWR5</accession>
<dbReference type="SUPFAM" id="SSF47336">
    <property type="entry name" value="ACP-like"/>
    <property type="match status" value="1"/>
</dbReference>
<dbReference type="EMBL" id="JXZB01000001">
    <property type="protein sequence ID" value="KIQ66879.1"/>
    <property type="molecule type" value="Genomic_DNA"/>
</dbReference>
<keyword evidence="1" id="KW-0596">Phosphopantetheine</keyword>
<dbReference type="PATRIC" id="fig|2064.6.peg.1211"/>
<dbReference type="Gene3D" id="1.10.1200.10">
    <property type="entry name" value="ACP-like"/>
    <property type="match status" value="1"/>
</dbReference>
<dbReference type="AlphaFoldDB" id="A0A0D0PWR5"/>
<organism evidence="4 5">
    <name type="scientific">Kitasatospora griseola</name>
    <name type="common">Streptomyces griseolosporeus</name>
    <dbReference type="NCBI Taxonomy" id="2064"/>
    <lineage>
        <taxon>Bacteria</taxon>
        <taxon>Bacillati</taxon>
        <taxon>Actinomycetota</taxon>
        <taxon>Actinomycetes</taxon>
        <taxon>Kitasatosporales</taxon>
        <taxon>Streptomycetaceae</taxon>
        <taxon>Kitasatospora</taxon>
    </lineage>
</organism>
<dbReference type="InterPro" id="IPR009081">
    <property type="entry name" value="PP-bd_ACP"/>
</dbReference>
<feature type="domain" description="Carrier" evidence="3">
    <location>
        <begin position="4"/>
        <end position="79"/>
    </location>
</feature>
<evidence type="ECO:0000256" key="2">
    <source>
        <dbReference type="ARBA" id="ARBA00022553"/>
    </source>
</evidence>
<dbReference type="GO" id="GO:0005737">
    <property type="term" value="C:cytoplasm"/>
    <property type="evidence" value="ECO:0007669"/>
    <property type="project" value="TreeGrafter"/>
</dbReference>
<reference evidence="4 5" key="1">
    <citation type="submission" date="2015-02" db="EMBL/GenBank/DDBJ databases">
        <title>Draft genome sequence of Kitasatospora griseola MF730-N6, a bafilomycin, terpentecin and satosporin producer.</title>
        <authorList>
            <person name="Arens J.C."/>
            <person name="Haltli B."/>
            <person name="Kerr R.G."/>
        </authorList>
    </citation>
    <scope>NUCLEOTIDE SEQUENCE [LARGE SCALE GENOMIC DNA]</scope>
    <source>
        <strain evidence="4 5">MF730-N6</strain>
    </source>
</reference>
<protein>
    <recommendedName>
        <fullName evidence="3">Carrier domain-containing protein</fullName>
    </recommendedName>
</protein>
<dbReference type="InterPro" id="IPR036736">
    <property type="entry name" value="ACP-like_sf"/>
</dbReference>
<proteinExistence type="predicted"/>
<evidence type="ECO:0000259" key="3">
    <source>
        <dbReference type="PROSITE" id="PS50075"/>
    </source>
</evidence>
<gene>
    <name evidence="4" type="ORF">TR51_05490</name>
</gene>
<dbReference type="PROSITE" id="PS00012">
    <property type="entry name" value="PHOSPHOPANTETHEINE"/>
    <property type="match status" value="1"/>
</dbReference>
<name>A0A0D0PWR5_KITGR</name>
<dbReference type="PANTHER" id="PTHR45527">
    <property type="entry name" value="NONRIBOSOMAL PEPTIDE SYNTHETASE"/>
    <property type="match status" value="1"/>
</dbReference>
<dbReference type="PANTHER" id="PTHR45527:SF1">
    <property type="entry name" value="FATTY ACID SYNTHASE"/>
    <property type="match status" value="1"/>
</dbReference>
<dbReference type="Proteomes" id="UP000032066">
    <property type="component" value="Unassembled WGS sequence"/>
</dbReference>
<dbReference type="STRING" id="2064.TR51_05490"/>